<feature type="compositionally biased region" description="Polar residues" evidence="1">
    <location>
        <begin position="15"/>
        <end position="24"/>
    </location>
</feature>
<gene>
    <name evidence="3" type="ORF">PPROV_000679900</name>
</gene>
<feature type="region of interest" description="Disordered" evidence="1">
    <location>
        <begin position="1"/>
        <end position="88"/>
    </location>
</feature>
<sequence>MSSIARWLLPATSWWPWTSPTNDDTATPNQPAPTTPPRPPPQPSAATPPPSAAKPPPQPSAAKPPPQPSAATPPPPPPPPGSTATTPPRCPLCIEKTCEPYPLSAHTTPRTYRKQCRMCRKKITAQNAAGRATAPPPLPPPSDDKVWVAPVCSDPHQVEPSFSKLIAREASGQRLQHLRDNALAYVGKRVASTFDGTVYHGTIVAYDAGMKWWLIRYDDDDEEERNAQQLLPILADHDLLPHTSQTATNKRPRLV</sequence>
<feature type="compositionally biased region" description="Pro residues" evidence="1">
    <location>
        <begin position="30"/>
        <end position="81"/>
    </location>
</feature>
<evidence type="ECO:0000313" key="3">
    <source>
        <dbReference type="EMBL" id="GHP08057.1"/>
    </source>
</evidence>
<keyword evidence="4" id="KW-1185">Reference proteome</keyword>
<reference evidence="3" key="1">
    <citation type="submission" date="2020-10" db="EMBL/GenBank/DDBJ databases">
        <title>Unveiling of a novel bifunctional photoreceptor, Dualchrome1, isolated from a cosmopolitan green alga.</title>
        <authorList>
            <person name="Suzuki S."/>
            <person name="Kawachi M."/>
        </authorList>
    </citation>
    <scope>NUCLEOTIDE SEQUENCE</scope>
    <source>
        <strain evidence="3">NIES 2893</strain>
    </source>
</reference>
<dbReference type="AlphaFoldDB" id="A0A830HSX1"/>
<dbReference type="Proteomes" id="UP000660262">
    <property type="component" value="Unassembled WGS sequence"/>
</dbReference>
<dbReference type="CDD" id="cd20401">
    <property type="entry name" value="Tudor_AtPTM-like"/>
    <property type="match status" value="1"/>
</dbReference>
<name>A0A830HSX1_9CHLO</name>
<evidence type="ECO:0000256" key="1">
    <source>
        <dbReference type="SAM" id="MobiDB-lite"/>
    </source>
</evidence>
<dbReference type="InterPro" id="IPR047365">
    <property type="entry name" value="Tudor_AtPTM-like"/>
</dbReference>
<protein>
    <recommendedName>
        <fullName evidence="2">PTM/DIR17-like Tudor domain-containing protein</fullName>
    </recommendedName>
</protein>
<feature type="domain" description="PTM/DIR17-like Tudor" evidence="2">
    <location>
        <begin position="187"/>
        <end position="234"/>
    </location>
</feature>
<accession>A0A830HSX1</accession>
<evidence type="ECO:0000313" key="4">
    <source>
        <dbReference type="Proteomes" id="UP000660262"/>
    </source>
</evidence>
<comment type="caution">
    <text evidence="3">The sequence shown here is derived from an EMBL/GenBank/DDBJ whole genome shotgun (WGS) entry which is preliminary data.</text>
</comment>
<dbReference type="Pfam" id="PF21743">
    <property type="entry name" value="PTM_DIR17_Tudor"/>
    <property type="match status" value="1"/>
</dbReference>
<proteinExistence type="predicted"/>
<organism evidence="3 4">
    <name type="scientific">Pycnococcus provasolii</name>
    <dbReference type="NCBI Taxonomy" id="41880"/>
    <lineage>
        <taxon>Eukaryota</taxon>
        <taxon>Viridiplantae</taxon>
        <taxon>Chlorophyta</taxon>
        <taxon>Pseudoscourfieldiophyceae</taxon>
        <taxon>Pseudoscourfieldiales</taxon>
        <taxon>Pycnococcaceae</taxon>
        <taxon>Pycnococcus</taxon>
    </lineage>
</organism>
<evidence type="ECO:0000259" key="2">
    <source>
        <dbReference type="Pfam" id="PF21743"/>
    </source>
</evidence>
<dbReference type="PRINTS" id="PR01217">
    <property type="entry name" value="PRICHEXTENSN"/>
</dbReference>
<dbReference type="EMBL" id="BNJQ01000019">
    <property type="protein sequence ID" value="GHP08057.1"/>
    <property type="molecule type" value="Genomic_DNA"/>
</dbReference>